<evidence type="ECO:0000256" key="8">
    <source>
        <dbReference type="SAM" id="MobiDB-lite"/>
    </source>
</evidence>
<dbReference type="PANTHER" id="PTHR23292:SF6">
    <property type="entry name" value="FI16602P1-RELATED"/>
    <property type="match status" value="1"/>
</dbReference>
<dbReference type="InterPro" id="IPR006629">
    <property type="entry name" value="LITAF"/>
</dbReference>
<accession>G3FF69</accession>
<feature type="compositionally biased region" description="Polar residues" evidence="8">
    <location>
        <begin position="1"/>
        <end position="14"/>
    </location>
</feature>
<gene>
    <name evidence="11" type="primary">LITAF</name>
</gene>
<evidence type="ECO:0000256" key="2">
    <source>
        <dbReference type="ARBA" id="ARBA00004481"/>
    </source>
</evidence>
<feature type="region of interest" description="Disordered" evidence="8">
    <location>
        <begin position="1"/>
        <end position="62"/>
    </location>
</feature>
<sequence>MSEKTGPQTYQTIPQPGEAAPSYPSEPPPKYEAGPQSGYQQAPQPQGYPPQGSYPQAPGYNAQGQPVYMAQTTLVVQPQIGFGPNPRPMQCQHCHANISTALEYEAGALTWLSAGVLCIFGCWLGCCLIPFCINDLSDVQHKCPNCNKLVGVYRKLS</sequence>
<evidence type="ECO:0000256" key="7">
    <source>
        <dbReference type="ARBA" id="ARBA00023136"/>
    </source>
</evidence>
<feature type="compositionally biased region" description="Low complexity" evidence="8">
    <location>
        <begin position="31"/>
        <end position="60"/>
    </location>
</feature>
<name>G3FF69_MIZYE</name>
<keyword evidence="7 9" id="KW-0472">Membrane</keyword>
<evidence type="ECO:0000259" key="10">
    <source>
        <dbReference type="PROSITE" id="PS51837"/>
    </source>
</evidence>
<feature type="domain" description="LITAF" evidence="10">
    <location>
        <begin position="71"/>
        <end position="155"/>
    </location>
</feature>
<dbReference type="GO" id="GO:0005765">
    <property type="term" value="C:lysosomal membrane"/>
    <property type="evidence" value="ECO:0007669"/>
    <property type="project" value="UniProtKB-SubCell"/>
</dbReference>
<keyword evidence="9" id="KW-1133">Transmembrane helix</keyword>
<dbReference type="GO" id="GO:0008270">
    <property type="term" value="F:zinc ion binding"/>
    <property type="evidence" value="ECO:0007669"/>
    <property type="project" value="TreeGrafter"/>
</dbReference>
<dbReference type="PROSITE" id="PS51837">
    <property type="entry name" value="LITAF"/>
    <property type="match status" value="1"/>
</dbReference>
<evidence type="ECO:0000256" key="1">
    <source>
        <dbReference type="ARBA" id="ARBA00004414"/>
    </source>
</evidence>
<feature type="transmembrane region" description="Helical" evidence="9">
    <location>
        <begin position="111"/>
        <end position="133"/>
    </location>
</feature>
<dbReference type="SMART" id="SM00714">
    <property type="entry name" value="LITAF"/>
    <property type="match status" value="1"/>
</dbReference>
<dbReference type="PANTHER" id="PTHR23292">
    <property type="entry name" value="LIPOPOLYSACCHARIDE-INDUCED TUMOR NECROSIS FACTOR-ALPHA FACTOR"/>
    <property type="match status" value="1"/>
</dbReference>
<comment type="subcellular location">
    <subcellularLocation>
        <location evidence="2">Endosome membrane</location>
        <topology evidence="2">Peripheral membrane protein</topology>
    </subcellularLocation>
    <subcellularLocation>
        <location evidence="1">Late endosome membrane</location>
    </subcellularLocation>
    <subcellularLocation>
        <location evidence="3">Lysosome membrane</location>
        <topology evidence="3">Peripheral membrane protein</topology>
        <orientation evidence="3">Cytoplasmic side</orientation>
    </subcellularLocation>
</comment>
<evidence type="ECO:0000256" key="9">
    <source>
        <dbReference type="SAM" id="Phobius"/>
    </source>
</evidence>
<dbReference type="AlphaFoldDB" id="G3FF69"/>
<keyword evidence="6" id="KW-0862">Zinc</keyword>
<dbReference type="GO" id="GO:0031902">
    <property type="term" value="C:late endosome membrane"/>
    <property type="evidence" value="ECO:0007669"/>
    <property type="project" value="UniProtKB-SubCell"/>
</dbReference>
<evidence type="ECO:0000256" key="4">
    <source>
        <dbReference type="ARBA" id="ARBA00005975"/>
    </source>
</evidence>
<dbReference type="InterPro" id="IPR037519">
    <property type="entry name" value="LITAF_fam"/>
</dbReference>
<dbReference type="OrthoDB" id="5599753at2759"/>
<evidence type="ECO:0000256" key="3">
    <source>
        <dbReference type="ARBA" id="ARBA00004630"/>
    </source>
</evidence>
<comment type="similarity">
    <text evidence="4">Belongs to the CDIP1/LITAF family.</text>
</comment>
<dbReference type="Pfam" id="PF10601">
    <property type="entry name" value="zf-LITAF-like"/>
    <property type="match status" value="1"/>
</dbReference>
<dbReference type="EMBL" id="JF708046">
    <property type="protein sequence ID" value="AEO14650.1"/>
    <property type="molecule type" value="mRNA"/>
</dbReference>
<protein>
    <submittedName>
        <fullName evidence="11">LPS-induced TNF-alpha factor</fullName>
    </submittedName>
</protein>
<evidence type="ECO:0000256" key="5">
    <source>
        <dbReference type="ARBA" id="ARBA00022723"/>
    </source>
</evidence>
<evidence type="ECO:0000313" key="11">
    <source>
        <dbReference type="EMBL" id="AEO14650.1"/>
    </source>
</evidence>
<keyword evidence="5" id="KW-0479">Metal-binding</keyword>
<evidence type="ECO:0000256" key="6">
    <source>
        <dbReference type="ARBA" id="ARBA00022833"/>
    </source>
</evidence>
<proteinExistence type="evidence at transcript level"/>
<organism evidence="11">
    <name type="scientific">Mizuhopecten yessoensis</name>
    <name type="common">Japanese scallop</name>
    <name type="synonym">Patinopecten yessoensis</name>
    <dbReference type="NCBI Taxonomy" id="6573"/>
    <lineage>
        <taxon>Eukaryota</taxon>
        <taxon>Metazoa</taxon>
        <taxon>Spiralia</taxon>
        <taxon>Lophotrochozoa</taxon>
        <taxon>Mollusca</taxon>
        <taxon>Bivalvia</taxon>
        <taxon>Autobranchia</taxon>
        <taxon>Pteriomorphia</taxon>
        <taxon>Pectinida</taxon>
        <taxon>Pectinoidea</taxon>
        <taxon>Pectinidae</taxon>
        <taxon>Mizuhopecten</taxon>
    </lineage>
</organism>
<reference evidence="11" key="1">
    <citation type="submission" date="2011-03" db="EMBL/GenBank/DDBJ databases">
        <title>Molecular cloning and characterization of a putative LITAF gene homologue from Japanese scallop Mizuhopecten yessoensis.</title>
        <authorList>
            <person name="Zhu B."/>
            <person name="Shan Z."/>
            <person name="He C."/>
        </authorList>
    </citation>
    <scope>NUCLEOTIDE SEQUENCE</scope>
</reference>
<keyword evidence="9" id="KW-0812">Transmembrane</keyword>